<dbReference type="GO" id="GO:0005886">
    <property type="term" value="C:plasma membrane"/>
    <property type="evidence" value="ECO:0007669"/>
    <property type="project" value="TreeGrafter"/>
</dbReference>
<evidence type="ECO:0000256" key="7">
    <source>
        <dbReference type="ARBA" id="ARBA00023053"/>
    </source>
</evidence>
<evidence type="ECO:0000256" key="6">
    <source>
        <dbReference type="ARBA" id="ARBA00022989"/>
    </source>
</evidence>
<keyword evidence="8 13" id="KW-0406">Ion transport</keyword>
<dbReference type="WBParaSite" id="MBELARI_LOCUS19288">
    <property type="protein sequence ID" value="MBELARI_LOCUS19288"/>
    <property type="gene ID" value="MBELARI_LOCUS19288"/>
</dbReference>
<evidence type="ECO:0000256" key="15">
    <source>
        <dbReference type="SAM" id="Phobius"/>
    </source>
</evidence>
<evidence type="ECO:0000256" key="2">
    <source>
        <dbReference type="ARBA" id="ARBA00007193"/>
    </source>
</evidence>
<evidence type="ECO:0000256" key="13">
    <source>
        <dbReference type="RuleBase" id="RU000679"/>
    </source>
</evidence>
<evidence type="ECO:0000256" key="12">
    <source>
        <dbReference type="ARBA" id="ARBA00023303"/>
    </source>
</evidence>
<dbReference type="Pfam" id="PF00858">
    <property type="entry name" value="ASC"/>
    <property type="match status" value="2"/>
</dbReference>
<evidence type="ECO:0000256" key="11">
    <source>
        <dbReference type="ARBA" id="ARBA00023201"/>
    </source>
</evidence>
<feature type="compositionally biased region" description="Low complexity" evidence="14">
    <location>
        <begin position="644"/>
        <end position="666"/>
    </location>
</feature>
<keyword evidence="4 13" id="KW-0894">Sodium channel</keyword>
<evidence type="ECO:0000256" key="10">
    <source>
        <dbReference type="ARBA" id="ARBA00023180"/>
    </source>
</evidence>
<dbReference type="GO" id="GO:0015280">
    <property type="term" value="F:ligand-gated sodium channel activity"/>
    <property type="evidence" value="ECO:0007669"/>
    <property type="project" value="TreeGrafter"/>
</dbReference>
<reference evidence="17" key="1">
    <citation type="submission" date="2024-02" db="UniProtKB">
        <authorList>
            <consortium name="WormBaseParasite"/>
        </authorList>
    </citation>
    <scope>IDENTIFICATION</scope>
</reference>
<evidence type="ECO:0000256" key="9">
    <source>
        <dbReference type="ARBA" id="ARBA00023136"/>
    </source>
</evidence>
<name>A0AAF3EYI6_9BILA</name>
<evidence type="ECO:0000256" key="8">
    <source>
        <dbReference type="ARBA" id="ARBA00023065"/>
    </source>
</evidence>
<evidence type="ECO:0000313" key="16">
    <source>
        <dbReference type="Proteomes" id="UP000887575"/>
    </source>
</evidence>
<evidence type="ECO:0000313" key="17">
    <source>
        <dbReference type="WBParaSite" id="MBELARI_LOCUS19288"/>
    </source>
</evidence>
<accession>A0AAF3EYI6</accession>
<dbReference type="InterPro" id="IPR001873">
    <property type="entry name" value="ENaC"/>
</dbReference>
<comment type="similarity">
    <text evidence="2 13">Belongs to the amiloride-sensitive sodium channel (TC 1.A.6) family.</text>
</comment>
<evidence type="ECO:0000256" key="5">
    <source>
        <dbReference type="ARBA" id="ARBA00022692"/>
    </source>
</evidence>
<feature type="region of interest" description="Disordered" evidence="14">
    <location>
        <begin position="639"/>
        <end position="696"/>
    </location>
</feature>
<evidence type="ECO:0000256" key="1">
    <source>
        <dbReference type="ARBA" id="ARBA00004141"/>
    </source>
</evidence>
<feature type="transmembrane region" description="Helical" evidence="15">
    <location>
        <begin position="134"/>
        <end position="154"/>
    </location>
</feature>
<keyword evidence="5 13" id="KW-0812">Transmembrane</keyword>
<dbReference type="AlphaFoldDB" id="A0AAF3EYI6"/>
<keyword evidence="12 13" id="KW-0407">Ion channel</keyword>
<keyword evidence="7" id="KW-0915">Sodium</keyword>
<keyword evidence="3 13" id="KW-0813">Transport</keyword>
<feature type="region of interest" description="Disordered" evidence="14">
    <location>
        <begin position="513"/>
        <end position="553"/>
    </location>
</feature>
<keyword evidence="11 13" id="KW-0739">Sodium transport</keyword>
<organism evidence="16 17">
    <name type="scientific">Mesorhabditis belari</name>
    <dbReference type="NCBI Taxonomy" id="2138241"/>
    <lineage>
        <taxon>Eukaryota</taxon>
        <taxon>Metazoa</taxon>
        <taxon>Ecdysozoa</taxon>
        <taxon>Nematoda</taxon>
        <taxon>Chromadorea</taxon>
        <taxon>Rhabditida</taxon>
        <taxon>Rhabditina</taxon>
        <taxon>Rhabditomorpha</taxon>
        <taxon>Rhabditoidea</taxon>
        <taxon>Rhabditidae</taxon>
        <taxon>Mesorhabditinae</taxon>
        <taxon>Mesorhabditis</taxon>
    </lineage>
</organism>
<keyword evidence="9 15" id="KW-0472">Membrane</keyword>
<keyword evidence="10" id="KW-0325">Glycoprotein</keyword>
<dbReference type="Gene3D" id="1.10.287.770">
    <property type="entry name" value="YojJ-like"/>
    <property type="match status" value="1"/>
</dbReference>
<comment type="subcellular location">
    <subcellularLocation>
        <location evidence="1">Membrane</location>
        <topology evidence="1">Multi-pass membrane protein</topology>
    </subcellularLocation>
</comment>
<evidence type="ECO:0000256" key="3">
    <source>
        <dbReference type="ARBA" id="ARBA00022448"/>
    </source>
</evidence>
<feature type="transmembrane region" description="Helical" evidence="15">
    <location>
        <begin position="419"/>
        <end position="443"/>
    </location>
</feature>
<protein>
    <submittedName>
        <fullName evidence="17">Uncharacterized protein</fullName>
    </submittedName>
</protein>
<sequence length="696" mass="80881">MSDLRERRFHFTSLSSNSSSSRRLRMSDSTEVDEYDDFDVNYDYTKPRLFPSERKAINRPLYYSLEDDVEPSTSQEAEQITIEAPNLTNDVGKMDDLEREIQNIFIHVHDEEGRYYTDLTTFHGMRRIFVAQTWPSRLFWCAVVVNCLTFFMLYSGRTINAYHQKPSFMMRTARSSISPFNDLKFKFCKQNIRLNCSQLDLNTKYKCEELDECVLLFDLLLGHDHPLRHVKKRIRINHLTTGYAKLPIELSLFYGTRLKSRIFLSYFRQNRLSMRMRKRKLLTADEGGMCSEDWSLLDFPVEFLPKVSYTLGNCEHLRYSLYYYAQKGCIPHESRHVFGGNFTECLFAIQPTPKDIKEIQGFRCRPQCERVDLKVKLEKPFSKKVKVTSIYAILDLEMDTLIEERVVTKKMGMFDVMSLIGGATSLFLGCSCITLMEMFIYLFKSTTSMNKGLFENPSINIARRRAFQSPLVEEEIQSKSNTLYRKKISIVPLSPVRRLSTFSFNKYSRHSMRKEDRSDSLSSVQTLPNPKRSSRLEEASTSREWTTDSSFEKRRAPSLRHLKENVTFNNHSSHSIEKVVRKLPVEKRMSLDTNDEGKYLCRQTAVDIPDEDLAEYFADNGLEYPKDKSSVGETRMSKLHAMPSESGSTRSSISHRSIRSTRTSSEVAVITLVHEPAGTRKRPSKIYTRKMPMGDL</sequence>
<keyword evidence="16" id="KW-1185">Reference proteome</keyword>
<evidence type="ECO:0000256" key="4">
    <source>
        <dbReference type="ARBA" id="ARBA00022461"/>
    </source>
</evidence>
<feature type="compositionally biased region" description="Basic residues" evidence="14">
    <location>
        <begin position="679"/>
        <end position="688"/>
    </location>
</feature>
<proteinExistence type="inferred from homology"/>
<dbReference type="PANTHER" id="PTHR11690">
    <property type="entry name" value="AMILORIDE-SENSITIVE SODIUM CHANNEL-RELATED"/>
    <property type="match status" value="1"/>
</dbReference>
<dbReference type="Proteomes" id="UP000887575">
    <property type="component" value="Unassembled WGS sequence"/>
</dbReference>
<evidence type="ECO:0000256" key="14">
    <source>
        <dbReference type="SAM" id="MobiDB-lite"/>
    </source>
</evidence>
<keyword evidence="6 15" id="KW-1133">Transmembrane helix</keyword>